<keyword evidence="5 6" id="KW-0238">DNA-binding</keyword>
<evidence type="ECO:0000256" key="6">
    <source>
        <dbReference type="HAMAP-Rule" id="MF_01894"/>
    </source>
</evidence>
<feature type="domain" description="SMC hinge" evidence="8">
    <location>
        <begin position="525"/>
        <end position="619"/>
    </location>
</feature>
<dbReference type="NCBIfam" id="TIGR02168">
    <property type="entry name" value="SMC_prok_B"/>
    <property type="match status" value="1"/>
</dbReference>
<dbReference type="SUPFAM" id="SSF75553">
    <property type="entry name" value="Smc hinge domain"/>
    <property type="match status" value="1"/>
</dbReference>
<dbReference type="InterPro" id="IPR011890">
    <property type="entry name" value="SMC_prok"/>
</dbReference>
<feature type="coiled-coil region" evidence="6">
    <location>
        <begin position="975"/>
        <end position="1012"/>
    </location>
</feature>
<evidence type="ECO:0000256" key="4">
    <source>
        <dbReference type="ARBA" id="ARBA00023054"/>
    </source>
</evidence>
<reference evidence="10" key="1">
    <citation type="journal article" date="2019" name="Int. J. Syst. Evol. Microbiol.">
        <title>The Global Catalogue of Microorganisms (GCM) 10K type strain sequencing project: providing services to taxonomists for standard genome sequencing and annotation.</title>
        <authorList>
            <consortium name="The Broad Institute Genomics Platform"/>
            <consortium name="The Broad Institute Genome Sequencing Center for Infectious Disease"/>
            <person name="Wu L."/>
            <person name="Ma J."/>
        </authorList>
    </citation>
    <scope>NUCLEOTIDE SEQUENCE [LARGE SCALE GENOMIC DNA]</scope>
    <source>
        <strain evidence="10">CECT 8288</strain>
    </source>
</reference>
<sequence length="1167" mass="133513">MRLKSIKLAGFKSFVDPTKIPFPTNLSAIVGPNGCGKSNTIDAVRWVMGESNAKHLRGESKTDVIFNGSNSRKPISQASVELVFDNSDHTLRGEFAAYNEISIRRKVTRDGDSSYYLNGTKCRRKDVTDIFLGTGLGPRSYAIIEQGMISRLIESKPEELRVYIEEAAGISRYKERRRETENRMRRTRENLERLTDLREELERQLAHLHRQAQSAEKYKTYKAEERQTKAQLSALKWQRLNSEVAAQELTIAELETKYEGFVAQQRFIDAELETLRQQHHESTDAFNRVQEQFYQLGNEIARFEQSMQHQQEQSAQILQDIQEAERQLQEAINEAETDTDRVEEKRETLEMLEPEIEAASEKVEMAAEKLEGLEERQRGWQSKWDAFNQNAQGPKRQAEVAQSRIQHLEKVIEQHHQRQETLHAELREIADNPEAENLAMLMEQSDTLEMKGEEFDQRLEQLSERFQNHRELVEQKRSGLETARHSLQQKLARQATVKALIKASKGDESEGVQNWLASHQMREAKRLADDIQVEAGWESAVETVLGDSLQAISVESIETMLEPLERFKDGAMTLVSAQAESFQGDVSGTLLAKVSSSTALQSWLAPVKTVETLVEALALRGTLKPGESCITKDGVWVGANWVRLRRGEDSAQGILSLQHELESLAEEIDELEVTEEDLAVSMESAQLQLKSIEEEREQLQVENQQLARQLAQVNAELSGKKVEAEKLKERRSRLEHDIQEVEALMAEERETLAFSREELQESLDAMEEDVDEREGLLAEREEMRITIDEMRDQVRVLRDQQHQLQLKRQQLQAEVDSFQTAFERAQAQKQRATERLEKLKEKLGEREEPSDDVKLELEDRLERRMILEETLAEKRTLVEAADVKMREFEKERLALEQNATATRSDLEQNRMAAQSVMTRRSTLQEQLAEQQFDLETVLANLPEDANEEQWTESLERLAARIQRLGPINLAAIEEYQTQSERKRYLDEQNEDLERALEVLDNAIRKIDKETRTRFKETFDRVNSGLQELFPKVFGGGHAYLELTSEELLDTGVSIMARPPGKKNSTIHLLSGGEKALTAIALVFSIFRLNPAPFCMLDEVDAPLDDANVGRYAKLVEAMSEHVQFIYITHNKGAMEMAHQLMGVTMNEPGVSRLVTVNVEEAAELAAM</sequence>
<feature type="binding site" evidence="6">
    <location>
        <begin position="32"/>
        <end position="39"/>
    </location>
    <ligand>
        <name>ATP</name>
        <dbReference type="ChEBI" id="CHEBI:30616"/>
    </ligand>
</feature>
<dbReference type="PIRSF" id="PIRSF005719">
    <property type="entry name" value="SMC"/>
    <property type="match status" value="1"/>
</dbReference>
<name>A0ABV7WWS7_9GAMM</name>
<feature type="coiled-coil region" evidence="6">
    <location>
        <begin position="654"/>
        <end position="842"/>
    </location>
</feature>
<keyword evidence="2 6" id="KW-0547">Nucleotide-binding</keyword>
<feature type="coiled-coil region" evidence="6">
    <location>
        <begin position="871"/>
        <end position="905"/>
    </location>
</feature>
<dbReference type="RefSeq" id="WP_290283315.1">
    <property type="nucleotide sequence ID" value="NZ_JAUFQI010000001.1"/>
</dbReference>
<comment type="domain">
    <text evidence="6">Contains large globular domains required for ATP hydrolysis at each terminus and a third globular domain forming a flexible hinge near the middle of the molecule. These domains are separated by coiled-coil structures.</text>
</comment>
<dbReference type="InterPro" id="IPR003395">
    <property type="entry name" value="RecF/RecN/SMC_N"/>
</dbReference>
<dbReference type="SUPFAM" id="SSF52540">
    <property type="entry name" value="P-loop containing nucleoside triphosphate hydrolases"/>
    <property type="match status" value="2"/>
</dbReference>
<dbReference type="CDD" id="cd03278">
    <property type="entry name" value="ABC_SMC_barmotin"/>
    <property type="match status" value="2"/>
</dbReference>
<comment type="similarity">
    <text evidence="6">Belongs to the SMC family.</text>
</comment>
<accession>A0ABV7WWS7</accession>
<dbReference type="Pfam" id="PF02463">
    <property type="entry name" value="SMC_N"/>
    <property type="match status" value="1"/>
</dbReference>
<evidence type="ECO:0000256" key="1">
    <source>
        <dbReference type="ARBA" id="ARBA00022490"/>
    </source>
</evidence>
<protein>
    <recommendedName>
        <fullName evidence="6">Chromosome partition protein Smc</fullName>
    </recommendedName>
</protein>
<keyword evidence="4 6" id="KW-0175">Coiled coil</keyword>
<dbReference type="InterPro" id="IPR027417">
    <property type="entry name" value="P-loop_NTPase"/>
</dbReference>
<dbReference type="Proteomes" id="UP001595710">
    <property type="component" value="Unassembled WGS sequence"/>
</dbReference>
<comment type="caution">
    <text evidence="9">The sequence shown here is derived from an EMBL/GenBank/DDBJ whole genome shotgun (WGS) entry which is preliminary data.</text>
</comment>
<evidence type="ECO:0000259" key="8">
    <source>
        <dbReference type="Pfam" id="PF06470"/>
    </source>
</evidence>
<comment type="subunit">
    <text evidence="6">Homodimer.</text>
</comment>
<gene>
    <name evidence="6 9" type="primary">smc</name>
    <name evidence="9" type="ORF">ACFOND_11800</name>
</gene>
<comment type="function">
    <text evidence="6">Required for chromosome condensation and partitioning.</text>
</comment>
<dbReference type="InterPro" id="IPR010935">
    <property type="entry name" value="SMC_hinge"/>
</dbReference>
<evidence type="ECO:0000256" key="5">
    <source>
        <dbReference type="ARBA" id="ARBA00023125"/>
    </source>
</evidence>
<dbReference type="Gene3D" id="1.20.1060.20">
    <property type="match status" value="1"/>
</dbReference>
<dbReference type="Gene3D" id="3.40.50.300">
    <property type="entry name" value="P-loop containing nucleotide triphosphate hydrolases"/>
    <property type="match status" value="2"/>
</dbReference>
<feature type="coiled-coil region" evidence="6">
    <location>
        <begin position="170"/>
        <end position="418"/>
    </location>
</feature>
<dbReference type="Pfam" id="PF06470">
    <property type="entry name" value="SMC_hinge"/>
    <property type="match status" value="1"/>
</dbReference>
<evidence type="ECO:0000256" key="3">
    <source>
        <dbReference type="ARBA" id="ARBA00022840"/>
    </source>
</evidence>
<dbReference type="HAMAP" id="MF_01894">
    <property type="entry name" value="Smc_prok"/>
    <property type="match status" value="1"/>
</dbReference>
<dbReference type="EMBL" id="JBHRYN010000012">
    <property type="protein sequence ID" value="MFC3702325.1"/>
    <property type="molecule type" value="Genomic_DNA"/>
</dbReference>
<feature type="domain" description="RecF/RecN/SMC N-terminal" evidence="7">
    <location>
        <begin position="3"/>
        <end position="1151"/>
    </location>
</feature>
<evidence type="ECO:0000313" key="10">
    <source>
        <dbReference type="Proteomes" id="UP001595710"/>
    </source>
</evidence>
<evidence type="ECO:0000259" key="7">
    <source>
        <dbReference type="Pfam" id="PF02463"/>
    </source>
</evidence>
<dbReference type="PANTHER" id="PTHR43977">
    <property type="entry name" value="STRUCTURAL MAINTENANCE OF CHROMOSOMES PROTEIN 3"/>
    <property type="match status" value="1"/>
</dbReference>
<evidence type="ECO:0000313" key="9">
    <source>
        <dbReference type="EMBL" id="MFC3702325.1"/>
    </source>
</evidence>
<keyword evidence="10" id="KW-1185">Reference proteome</keyword>
<dbReference type="InterPro" id="IPR036277">
    <property type="entry name" value="SMC_hinge_sf"/>
</dbReference>
<keyword evidence="3 6" id="KW-0067">ATP-binding</keyword>
<organism evidence="9 10">
    <name type="scientific">Reinekea marina</name>
    <dbReference type="NCBI Taxonomy" id="1310421"/>
    <lineage>
        <taxon>Bacteria</taxon>
        <taxon>Pseudomonadati</taxon>
        <taxon>Pseudomonadota</taxon>
        <taxon>Gammaproteobacteria</taxon>
        <taxon>Oceanospirillales</taxon>
        <taxon>Saccharospirillaceae</taxon>
        <taxon>Reinekea</taxon>
    </lineage>
</organism>
<evidence type="ECO:0000256" key="2">
    <source>
        <dbReference type="ARBA" id="ARBA00022741"/>
    </source>
</evidence>
<comment type="subcellular location">
    <subcellularLocation>
        <location evidence="6">Cytoplasm</location>
    </subcellularLocation>
</comment>
<proteinExistence type="inferred from homology"/>
<keyword evidence="1 6" id="KW-0963">Cytoplasm</keyword>
<dbReference type="InterPro" id="IPR024704">
    <property type="entry name" value="SMC"/>
</dbReference>